<accession>A4J2V9</accession>
<evidence type="ECO:0000259" key="2">
    <source>
        <dbReference type="PROSITE" id="PS50943"/>
    </source>
</evidence>
<evidence type="ECO:0000313" key="4">
    <source>
        <dbReference type="Proteomes" id="UP000001556"/>
    </source>
</evidence>
<dbReference type="GO" id="GO:0003677">
    <property type="term" value="F:DNA binding"/>
    <property type="evidence" value="ECO:0007669"/>
    <property type="project" value="UniProtKB-KW"/>
</dbReference>
<dbReference type="InterPro" id="IPR050807">
    <property type="entry name" value="TransReg_Diox_bact_type"/>
</dbReference>
<dbReference type="AlphaFoldDB" id="A4J2V9"/>
<dbReference type="InterPro" id="IPR010982">
    <property type="entry name" value="Lambda_DNA-bd_dom_sf"/>
</dbReference>
<protein>
    <submittedName>
        <fullName evidence="3">Transcriptional regulator, XRE family</fullName>
    </submittedName>
</protein>
<dbReference type="CDD" id="cd00093">
    <property type="entry name" value="HTH_XRE"/>
    <property type="match status" value="1"/>
</dbReference>
<dbReference type="SUPFAM" id="SSF47413">
    <property type="entry name" value="lambda repressor-like DNA-binding domains"/>
    <property type="match status" value="1"/>
</dbReference>
<dbReference type="SMART" id="SM00530">
    <property type="entry name" value="HTH_XRE"/>
    <property type="match status" value="1"/>
</dbReference>
<dbReference type="GO" id="GO:0003700">
    <property type="term" value="F:DNA-binding transcription factor activity"/>
    <property type="evidence" value="ECO:0007669"/>
    <property type="project" value="TreeGrafter"/>
</dbReference>
<dbReference type="HOGENOM" id="CLU_066192_29_2_9"/>
<name>A4J2V9_DESRM</name>
<dbReference type="eggNOG" id="COG1396">
    <property type="taxonomic scope" value="Bacteria"/>
</dbReference>
<dbReference type="PROSITE" id="PS50943">
    <property type="entry name" value="HTH_CROC1"/>
    <property type="match status" value="1"/>
</dbReference>
<dbReference type="InterPro" id="IPR001387">
    <property type="entry name" value="Cro/C1-type_HTH"/>
</dbReference>
<dbReference type="EMBL" id="CP000612">
    <property type="protein sequence ID" value="ABO49412.1"/>
    <property type="molecule type" value="Genomic_DNA"/>
</dbReference>
<dbReference type="Pfam" id="PF01381">
    <property type="entry name" value="HTH_3"/>
    <property type="match status" value="1"/>
</dbReference>
<feature type="domain" description="HTH cro/C1-type" evidence="2">
    <location>
        <begin position="11"/>
        <end position="65"/>
    </location>
</feature>
<keyword evidence="4" id="KW-1185">Reference proteome</keyword>
<dbReference type="PANTHER" id="PTHR46797:SF1">
    <property type="entry name" value="METHYLPHOSPHONATE SYNTHASE"/>
    <property type="match status" value="1"/>
</dbReference>
<dbReference type="Proteomes" id="UP000001556">
    <property type="component" value="Chromosome"/>
</dbReference>
<keyword evidence="1" id="KW-0238">DNA-binding</keyword>
<evidence type="ECO:0000313" key="3">
    <source>
        <dbReference type="EMBL" id="ABO49412.1"/>
    </source>
</evidence>
<organism evidence="3 4">
    <name type="scientific">Desulforamulus reducens (strain ATCC BAA-1160 / DSM 100696 / MI-1)</name>
    <name type="common">Desulfotomaculum reducens</name>
    <dbReference type="NCBI Taxonomy" id="349161"/>
    <lineage>
        <taxon>Bacteria</taxon>
        <taxon>Bacillati</taxon>
        <taxon>Bacillota</taxon>
        <taxon>Clostridia</taxon>
        <taxon>Eubacteriales</taxon>
        <taxon>Peptococcaceae</taxon>
        <taxon>Desulforamulus</taxon>
    </lineage>
</organism>
<dbReference type="PANTHER" id="PTHR46797">
    <property type="entry name" value="HTH-TYPE TRANSCRIPTIONAL REGULATOR"/>
    <property type="match status" value="1"/>
</dbReference>
<dbReference type="Gene3D" id="1.10.260.40">
    <property type="entry name" value="lambda repressor-like DNA-binding domains"/>
    <property type="match status" value="1"/>
</dbReference>
<proteinExistence type="predicted"/>
<dbReference type="KEGG" id="drm:Dred_0875"/>
<gene>
    <name evidence="3" type="ordered locus">Dred_0875</name>
</gene>
<evidence type="ECO:0000256" key="1">
    <source>
        <dbReference type="ARBA" id="ARBA00023125"/>
    </source>
</evidence>
<reference evidence="3 4" key="1">
    <citation type="submission" date="2007-03" db="EMBL/GenBank/DDBJ databases">
        <title>Complete sequence of Desulfotomaculum reducens MI-1.</title>
        <authorList>
            <consortium name="US DOE Joint Genome Institute"/>
            <person name="Copeland A."/>
            <person name="Lucas S."/>
            <person name="Lapidus A."/>
            <person name="Barry K."/>
            <person name="Detter J.C."/>
            <person name="Glavina del Rio T."/>
            <person name="Hammon N."/>
            <person name="Israni S."/>
            <person name="Dalin E."/>
            <person name="Tice H."/>
            <person name="Pitluck S."/>
            <person name="Sims D."/>
            <person name="Brettin T."/>
            <person name="Bruce D."/>
            <person name="Han C."/>
            <person name="Tapia R."/>
            <person name="Schmutz J."/>
            <person name="Larimer F."/>
            <person name="Land M."/>
            <person name="Hauser L."/>
            <person name="Kyrpides N."/>
            <person name="Kim E."/>
            <person name="Tebo B.M."/>
            <person name="Richardson P."/>
        </authorList>
    </citation>
    <scope>NUCLEOTIDE SEQUENCE [LARGE SCALE GENOMIC DNA]</scope>
    <source>
        <strain evidence="3 4">MI-1</strain>
    </source>
</reference>
<dbReference type="STRING" id="349161.Dred_0875"/>
<dbReference type="GO" id="GO:0005829">
    <property type="term" value="C:cytosol"/>
    <property type="evidence" value="ECO:0007669"/>
    <property type="project" value="TreeGrafter"/>
</dbReference>
<sequence>MVTLIQLGHKIKNLREKKGLSQVQLAHMVGVTNSLICKIETGQTSGSIHTLKKIANKLDVSVNIFFEDDSSVKVAGE</sequence>